<dbReference type="InterPro" id="IPR051104">
    <property type="entry name" value="FAD_monoxygenase"/>
</dbReference>
<dbReference type="EMBL" id="BPQB01000047">
    <property type="protein sequence ID" value="GJE95299.1"/>
    <property type="molecule type" value="Genomic_DNA"/>
</dbReference>
<evidence type="ECO:0000259" key="4">
    <source>
        <dbReference type="Pfam" id="PF01494"/>
    </source>
</evidence>
<dbReference type="SUPFAM" id="SSF51905">
    <property type="entry name" value="FAD/NAD(P)-binding domain"/>
    <property type="match status" value="1"/>
</dbReference>
<gene>
    <name evidence="5" type="ORF">PsYK624_114830</name>
</gene>
<evidence type="ECO:0000313" key="6">
    <source>
        <dbReference type="Proteomes" id="UP000703269"/>
    </source>
</evidence>
<comment type="caution">
    <text evidence="5">The sequence shown here is derived from an EMBL/GenBank/DDBJ whole genome shotgun (WGS) entry which is preliminary data.</text>
</comment>
<keyword evidence="1" id="KW-0285">Flavoprotein</keyword>
<dbReference type="GO" id="GO:0044550">
    <property type="term" value="P:secondary metabolite biosynthetic process"/>
    <property type="evidence" value="ECO:0007669"/>
    <property type="project" value="TreeGrafter"/>
</dbReference>
<dbReference type="GO" id="GO:0071949">
    <property type="term" value="F:FAD binding"/>
    <property type="evidence" value="ECO:0007669"/>
    <property type="project" value="InterPro"/>
</dbReference>
<reference evidence="5 6" key="1">
    <citation type="submission" date="2021-08" db="EMBL/GenBank/DDBJ databases">
        <title>Draft Genome Sequence of Phanerochaete sordida strain YK-624.</title>
        <authorList>
            <person name="Mori T."/>
            <person name="Dohra H."/>
            <person name="Suzuki T."/>
            <person name="Kawagishi H."/>
            <person name="Hirai H."/>
        </authorList>
    </citation>
    <scope>NUCLEOTIDE SEQUENCE [LARGE SCALE GENOMIC DNA]</scope>
    <source>
        <strain evidence="5 6">YK-624</strain>
    </source>
</reference>
<organism evidence="5 6">
    <name type="scientific">Phanerochaete sordida</name>
    <dbReference type="NCBI Taxonomy" id="48140"/>
    <lineage>
        <taxon>Eukaryota</taxon>
        <taxon>Fungi</taxon>
        <taxon>Dikarya</taxon>
        <taxon>Basidiomycota</taxon>
        <taxon>Agaricomycotina</taxon>
        <taxon>Agaricomycetes</taxon>
        <taxon>Polyporales</taxon>
        <taxon>Phanerochaetaceae</taxon>
        <taxon>Phanerochaete</taxon>
    </lineage>
</organism>
<dbReference type="OrthoDB" id="417877at2759"/>
<keyword evidence="3" id="KW-0560">Oxidoreductase</keyword>
<proteinExistence type="predicted"/>
<accession>A0A9P3GKS7</accession>
<dbReference type="PRINTS" id="PR00420">
    <property type="entry name" value="RNGMNOXGNASE"/>
</dbReference>
<keyword evidence="6" id="KW-1185">Reference proteome</keyword>
<dbReference type="AlphaFoldDB" id="A0A9P3GKS7"/>
<evidence type="ECO:0000256" key="3">
    <source>
        <dbReference type="ARBA" id="ARBA00023002"/>
    </source>
</evidence>
<protein>
    <submittedName>
        <fullName evidence="5">FAD/NAD(P)-binding domain-containing protein</fullName>
    </submittedName>
</protein>
<evidence type="ECO:0000256" key="1">
    <source>
        <dbReference type="ARBA" id="ARBA00022630"/>
    </source>
</evidence>
<dbReference type="InterPro" id="IPR002938">
    <property type="entry name" value="FAD-bd"/>
</dbReference>
<dbReference type="SUPFAM" id="SSF54373">
    <property type="entry name" value="FAD-linked reductases, C-terminal domain"/>
    <property type="match status" value="1"/>
</dbReference>
<dbReference type="GO" id="GO:0016491">
    <property type="term" value="F:oxidoreductase activity"/>
    <property type="evidence" value="ECO:0007669"/>
    <property type="project" value="UniProtKB-KW"/>
</dbReference>
<sequence>MSHPPTQPIRVAIVGGGIVGLAFAIALAKSGADVAVDIYERAPAFVQAGAGIGFWPRIWESVRALGLADALRPFASCDVPARYVRADQQACVPLGQTPAALQSFHRADLLAVLLQHLPTHYRTHFGARLVGYSDNAAGAVTLRFKDGTTTTCDLLVGADGIKSAVRTVMYEGLAMRADTDDAKDGFLKNVTPTWTGQYVYRGLIRTEDLAKAAPGHRALTEPVYFLGKDKYFMCYPISRGTIINCAALVSYPEGNGTVHAEPWVETVSQDELRAHYAGWAPEVHALIDHISAPSKWAINTVAALPTYTHNRTALIGDAAHAMTPHQASGAAQGIEDARVLAALLASPHASRTALPRLLRAYDAARRAPSQDVLRRSFETGAAYCFQRGALAEGDGEAAFKAWKEAVGGLLAWTAVPGAQREVDAAVERFEVEDV</sequence>
<dbReference type="InterPro" id="IPR036188">
    <property type="entry name" value="FAD/NAD-bd_sf"/>
</dbReference>
<dbReference type="Pfam" id="PF01494">
    <property type="entry name" value="FAD_binding_3"/>
    <property type="match status" value="1"/>
</dbReference>
<dbReference type="Gene3D" id="3.50.50.60">
    <property type="entry name" value="FAD/NAD(P)-binding domain"/>
    <property type="match status" value="1"/>
</dbReference>
<name>A0A9P3GKS7_9APHY</name>
<evidence type="ECO:0000313" key="5">
    <source>
        <dbReference type="EMBL" id="GJE95299.1"/>
    </source>
</evidence>
<dbReference type="PANTHER" id="PTHR46720">
    <property type="entry name" value="HYDROXYLASE, PUTATIVE (AFU_ORTHOLOGUE AFUA_3G01460)-RELATED"/>
    <property type="match status" value="1"/>
</dbReference>
<dbReference type="Proteomes" id="UP000703269">
    <property type="component" value="Unassembled WGS sequence"/>
</dbReference>
<feature type="domain" description="FAD-binding" evidence="4">
    <location>
        <begin position="10"/>
        <end position="376"/>
    </location>
</feature>
<dbReference type="PANTHER" id="PTHR46720:SF3">
    <property type="entry name" value="FAD-BINDING DOMAIN-CONTAINING PROTEIN-RELATED"/>
    <property type="match status" value="1"/>
</dbReference>
<keyword evidence="2" id="KW-0274">FAD</keyword>
<evidence type="ECO:0000256" key="2">
    <source>
        <dbReference type="ARBA" id="ARBA00022827"/>
    </source>
</evidence>